<evidence type="ECO:0000313" key="2">
    <source>
        <dbReference type="EMBL" id="CAD8087893.1"/>
    </source>
</evidence>
<evidence type="ECO:0008006" key="4">
    <source>
        <dbReference type="Google" id="ProtNLM"/>
    </source>
</evidence>
<gene>
    <name evidence="2" type="ORF">PPRIM_AZ9-3.1.T0790194</name>
</gene>
<sequence length="297" mass="35535">MQDAQDKLELHSKLLKYPPFYTLQDHKETRKKQITQWSEIVHLYFQSHKILESSISEILNFPIFQDSSSGIIKRLDSSEIKEILNQMAQLGSIEWKNDQNFSVNLVSPFELADAIYAWAKEKKLIGYTETLRGITEGSQTDQSKKFYNLPQEQILKACLILEETGRCQVYEFDGLYNENDGSLLFVIRIDFCVYSPFTMLFFYLFHMKRNSEFVFYRIEQLVILKPQKLIYYLYFQKEENISKLKQSQFEVKRFFLPLKRILEYQQIISNYQLQLLCKQAFLIKNIFIQYLKQFQNQ</sequence>
<comment type="caution">
    <text evidence="2">The sequence shown here is derived from an EMBL/GenBank/DDBJ whole genome shotgun (WGS) entry which is preliminary data.</text>
</comment>
<reference evidence="2" key="1">
    <citation type="submission" date="2021-01" db="EMBL/GenBank/DDBJ databases">
        <authorList>
            <consortium name="Genoscope - CEA"/>
            <person name="William W."/>
        </authorList>
    </citation>
    <scope>NUCLEOTIDE SEQUENCE</scope>
</reference>
<dbReference type="GO" id="GO:0042803">
    <property type="term" value="F:protein homodimerization activity"/>
    <property type="evidence" value="ECO:0007669"/>
    <property type="project" value="TreeGrafter"/>
</dbReference>
<feature type="transmembrane region" description="Helical" evidence="1">
    <location>
        <begin position="183"/>
        <end position="205"/>
    </location>
</feature>
<proteinExistence type="predicted"/>
<dbReference type="EMBL" id="CAJJDM010000082">
    <property type="protein sequence ID" value="CAD8087893.1"/>
    <property type="molecule type" value="Genomic_DNA"/>
</dbReference>
<dbReference type="InterPro" id="IPR008570">
    <property type="entry name" value="ESCRT-II_cplx_Vps25-sub"/>
</dbReference>
<dbReference type="Proteomes" id="UP000688137">
    <property type="component" value="Unassembled WGS sequence"/>
</dbReference>
<evidence type="ECO:0000313" key="3">
    <source>
        <dbReference type="Proteomes" id="UP000688137"/>
    </source>
</evidence>
<keyword evidence="3" id="KW-1185">Reference proteome</keyword>
<dbReference type="PANTHER" id="PTHR13149">
    <property type="entry name" value="VACUOLAR PROTEIN SORTING-ASSOCIATED PROTEIN VPS25"/>
    <property type="match status" value="1"/>
</dbReference>
<dbReference type="GO" id="GO:0005198">
    <property type="term" value="F:structural molecule activity"/>
    <property type="evidence" value="ECO:0007669"/>
    <property type="project" value="TreeGrafter"/>
</dbReference>
<organism evidence="2 3">
    <name type="scientific">Paramecium primaurelia</name>
    <dbReference type="NCBI Taxonomy" id="5886"/>
    <lineage>
        <taxon>Eukaryota</taxon>
        <taxon>Sar</taxon>
        <taxon>Alveolata</taxon>
        <taxon>Ciliophora</taxon>
        <taxon>Intramacronucleata</taxon>
        <taxon>Oligohymenophorea</taxon>
        <taxon>Peniculida</taxon>
        <taxon>Parameciidae</taxon>
        <taxon>Paramecium</taxon>
    </lineage>
</organism>
<name>A0A8S1NEE8_PARPR</name>
<keyword evidence="1" id="KW-0472">Membrane</keyword>
<keyword evidence="1" id="KW-0812">Transmembrane</keyword>
<evidence type="ECO:0000256" key="1">
    <source>
        <dbReference type="SAM" id="Phobius"/>
    </source>
</evidence>
<accession>A0A8S1NEE8</accession>
<dbReference type="PANTHER" id="PTHR13149:SF0">
    <property type="entry name" value="VACUOLAR PROTEIN-SORTING-ASSOCIATED PROTEIN 25"/>
    <property type="match status" value="1"/>
</dbReference>
<dbReference type="AlphaFoldDB" id="A0A8S1NEE8"/>
<keyword evidence="1" id="KW-1133">Transmembrane helix</keyword>
<dbReference type="GO" id="GO:0043328">
    <property type="term" value="P:protein transport to vacuole involved in ubiquitin-dependent protein catabolic process via the multivesicular body sorting pathway"/>
    <property type="evidence" value="ECO:0007669"/>
    <property type="project" value="TreeGrafter"/>
</dbReference>
<dbReference type="GO" id="GO:0000814">
    <property type="term" value="C:ESCRT II complex"/>
    <property type="evidence" value="ECO:0007669"/>
    <property type="project" value="InterPro"/>
</dbReference>
<protein>
    <recommendedName>
        <fullName evidence="4">Vacuolar protein-sorting-associated protein 25</fullName>
    </recommendedName>
</protein>
<dbReference type="Pfam" id="PF05871">
    <property type="entry name" value="ESCRT-II"/>
    <property type="match status" value="1"/>
</dbReference>